<sequence length="169" mass="18145">MSESTLQDVRELRSALGLFATGVTIVTATGPDGVRVGVTANAFTSVSLQPPLVLVGLSRKLRSLPDFGASDHFAVHVLAEDHGPLAWRFAATGGDKWEGVEYLWGENGSPTFADMAAVFECRKYAVHAAGDHDLYIGEVLRFSMDPTRRPLIFHGGRMTGLAAAEDEIS</sequence>
<dbReference type="EMBL" id="JAXAFJ010000003">
    <property type="protein sequence ID" value="MDX6805826.1"/>
    <property type="molecule type" value="Genomic_DNA"/>
</dbReference>
<evidence type="ECO:0000259" key="2">
    <source>
        <dbReference type="SMART" id="SM00903"/>
    </source>
</evidence>
<dbReference type="Gene3D" id="2.30.110.10">
    <property type="entry name" value="Electron Transport, Fmn-binding Protein, Chain A"/>
    <property type="match status" value="1"/>
</dbReference>
<protein>
    <submittedName>
        <fullName evidence="3">Flavin reductase family protein</fullName>
        <ecNumber evidence="3">1.-.-.-</ecNumber>
    </submittedName>
</protein>
<evidence type="ECO:0000313" key="4">
    <source>
        <dbReference type="Proteomes" id="UP001274321"/>
    </source>
</evidence>
<evidence type="ECO:0000313" key="3">
    <source>
        <dbReference type="EMBL" id="MDX6805826.1"/>
    </source>
</evidence>
<dbReference type="InterPro" id="IPR050268">
    <property type="entry name" value="NADH-dep_flavin_reductase"/>
</dbReference>
<dbReference type="EC" id="1.-.-.-" evidence="3"/>
<proteinExistence type="predicted"/>
<gene>
    <name evidence="3" type="ORF">SCD90_07105</name>
</gene>
<dbReference type="RefSeq" id="WP_319843953.1">
    <property type="nucleotide sequence ID" value="NZ_JAXAFJ010000003.1"/>
</dbReference>
<dbReference type="InterPro" id="IPR012349">
    <property type="entry name" value="Split_barrel_FMN-bd"/>
</dbReference>
<keyword evidence="4" id="KW-1185">Reference proteome</keyword>
<dbReference type="InterPro" id="IPR002563">
    <property type="entry name" value="Flavin_Rdtase-like_dom"/>
</dbReference>
<dbReference type="SUPFAM" id="SSF50475">
    <property type="entry name" value="FMN-binding split barrel"/>
    <property type="match status" value="1"/>
</dbReference>
<dbReference type="GO" id="GO:0016491">
    <property type="term" value="F:oxidoreductase activity"/>
    <property type="evidence" value="ECO:0007669"/>
    <property type="project" value="UniProtKB-KW"/>
</dbReference>
<dbReference type="PANTHER" id="PTHR30466">
    <property type="entry name" value="FLAVIN REDUCTASE"/>
    <property type="match status" value="1"/>
</dbReference>
<reference evidence="3 4" key="1">
    <citation type="submission" date="2023-11" db="EMBL/GenBank/DDBJ databases">
        <authorList>
            <person name="Bao R."/>
        </authorList>
    </citation>
    <scope>NUCLEOTIDE SEQUENCE [LARGE SCALE GENOMIC DNA]</scope>
    <source>
        <strain evidence="3 4">PJ23</strain>
    </source>
</reference>
<evidence type="ECO:0000256" key="1">
    <source>
        <dbReference type="ARBA" id="ARBA00023002"/>
    </source>
</evidence>
<feature type="domain" description="Flavin reductase like" evidence="2">
    <location>
        <begin position="16"/>
        <end position="160"/>
    </location>
</feature>
<keyword evidence="1 3" id="KW-0560">Oxidoreductase</keyword>
<organism evidence="3 4">
    <name type="scientific">Terrihabitans rhizophilus</name>
    <dbReference type="NCBI Taxonomy" id="3092662"/>
    <lineage>
        <taxon>Bacteria</taxon>
        <taxon>Pseudomonadati</taxon>
        <taxon>Pseudomonadota</taxon>
        <taxon>Alphaproteobacteria</taxon>
        <taxon>Hyphomicrobiales</taxon>
        <taxon>Terrihabitans</taxon>
    </lineage>
</organism>
<dbReference type="Proteomes" id="UP001274321">
    <property type="component" value="Unassembled WGS sequence"/>
</dbReference>
<dbReference type="Pfam" id="PF01613">
    <property type="entry name" value="Flavin_Reduct"/>
    <property type="match status" value="1"/>
</dbReference>
<name>A0ABU4RMK3_9HYPH</name>
<accession>A0ABU4RMK3</accession>
<dbReference type="SMART" id="SM00903">
    <property type="entry name" value="Flavin_Reduct"/>
    <property type="match status" value="1"/>
</dbReference>
<dbReference type="PANTHER" id="PTHR30466:SF1">
    <property type="entry name" value="FMN REDUCTASE (NADH) RUTF"/>
    <property type="match status" value="1"/>
</dbReference>
<comment type="caution">
    <text evidence="3">The sequence shown here is derived from an EMBL/GenBank/DDBJ whole genome shotgun (WGS) entry which is preliminary data.</text>
</comment>